<dbReference type="InterPro" id="IPR036188">
    <property type="entry name" value="FAD/NAD-bd_sf"/>
</dbReference>
<evidence type="ECO:0000256" key="4">
    <source>
        <dbReference type="ARBA" id="ARBA00022827"/>
    </source>
</evidence>
<evidence type="ECO:0000256" key="11">
    <source>
        <dbReference type="PIRSR" id="PIRSR000350-3"/>
    </source>
</evidence>
<feature type="binding site" evidence="11">
    <location>
        <begin position="314"/>
        <end position="317"/>
    </location>
    <ligand>
        <name>FAD</name>
        <dbReference type="ChEBI" id="CHEBI:57692"/>
    </ligand>
</feature>
<dbReference type="Proteomes" id="UP000241762">
    <property type="component" value="Chromosome"/>
</dbReference>
<dbReference type="FunFam" id="3.30.390.30:FF:000001">
    <property type="entry name" value="Dihydrolipoyl dehydrogenase"/>
    <property type="match status" value="1"/>
</dbReference>
<gene>
    <name evidence="16" type="ORF">phytr_7120</name>
</gene>
<feature type="binding site" evidence="11">
    <location>
        <position position="267"/>
    </location>
    <ligand>
        <name>NAD(+)</name>
        <dbReference type="ChEBI" id="CHEBI:57540"/>
    </ligand>
</feature>
<comment type="miscellaneous">
    <text evidence="13">The active site is a redox-active disulfide bond.</text>
</comment>
<dbReference type="PANTHER" id="PTHR22912">
    <property type="entry name" value="DISULFIDE OXIDOREDUCTASE"/>
    <property type="match status" value="1"/>
</dbReference>
<dbReference type="KEGG" id="ptc:phytr_7120"/>
<dbReference type="SUPFAM" id="SSF55424">
    <property type="entry name" value="FAD/NAD-linked reductases, dimerisation (C-terminal) domain"/>
    <property type="match status" value="1"/>
</dbReference>
<evidence type="ECO:0000256" key="12">
    <source>
        <dbReference type="PIRSR" id="PIRSR000350-4"/>
    </source>
</evidence>
<dbReference type="PRINTS" id="PR00411">
    <property type="entry name" value="PNDRDTASEI"/>
</dbReference>
<protein>
    <recommendedName>
        <fullName evidence="2 13">Dihydrolipoyl dehydrogenase</fullName>
        <ecNumber evidence="2 13">1.8.1.4</ecNumber>
    </recommendedName>
</protein>
<evidence type="ECO:0000259" key="15">
    <source>
        <dbReference type="Pfam" id="PF07992"/>
    </source>
</evidence>
<comment type="similarity">
    <text evidence="1 13">Belongs to the class-I pyridine nucleotide-disulfide oxidoreductase family.</text>
</comment>
<dbReference type="Pfam" id="PF02852">
    <property type="entry name" value="Pyr_redox_dim"/>
    <property type="match status" value="1"/>
</dbReference>
<dbReference type="PANTHER" id="PTHR22912:SF151">
    <property type="entry name" value="DIHYDROLIPOYL DEHYDROGENASE, MITOCHONDRIAL"/>
    <property type="match status" value="1"/>
</dbReference>
<comment type="catalytic activity">
    <reaction evidence="9 13">
        <text>N(6)-[(R)-dihydrolipoyl]-L-lysyl-[protein] + NAD(+) = N(6)-[(R)-lipoyl]-L-lysyl-[protein] + NADH + H(+)</text>
        <dbReference type="Rhea" id="RHEA:15045"/>
        <dbReference type="Rhea" id="RHEA-COMP:10474"/>
        <dbReference type="Rhea" id="RHEA-COMP:10475"/>
        <dbReference type="ChEBI" id="CHEBI:15378"/>
        <dbReference type="ChEBI" id="CHEBI:57540"/>
        <dbReference type="ChEBI" id="CHEBI:57945"/>
        <dbReference type="ChEBI" id="CHEBI:83099"/>
        <dbReference type="ChEBI" id="CHEBI:83100"/>
        <dbReference type="EC" id="1.8.1.4"/>
    </reaction>
</comment>
<dbReference type="GO" id="GO:0004148">
    <property type="term" value="F:dihydrolipoyl dehydrogenase (NADH) activity"/>
    <property type="evidence" value="ECO:0007669"/>
    <property type="project" value="UniProtKB-EC"/>
</dbReference>
<dbReference type="InterPro" id="IPR006258">
    <property type="entry name" value="Lipoamide_DH"/>
</dbReference>
<dbReference type="GO" id="GO:0045252">
    <property type="term" value="C:oxoglutarate dehydrogenase complex"/>
    <property type="evidence" value="ECO:0007669"/>
    <property type="project" value="TreeGrafter"/>
</dbReference>
<keyword evidence="17" id="KW-1185">Reference proteome</keyword>
<dbReference type="GO" id="GO:0006103">
    <property type="term" value="P:2-oxoglutarate metabolic process"/>
    <property type="evidence" value="ECO:0007669"/>
    <property type="project" value="TreeGrafter"/>
</dbReference>
<reference evidence="16 17" key="1">
    <citation type="submission" date="2018-03" db="EMBL/GenBank/DDBJ databases">
        <title>A gene transfer event suggests a long-term partnership between eustigmatophyte algae and a novel lineage of endosymbiotic bacteria.</title>
        <authorList>
            <person name="Yurchenko T."/>
            <person name="Sevcikova T."/>
            <person name="Pribyl P."/>
            <person name="El Karkouri K."/>
            <person name="Klimes V."/>
            <person name="Amaral R."/>
            <person name="Zbrankova V."/>
            <person name="Kim E."/>
            <person name="Raoult D."/>
            <person name="Santos L.M.A."/>
            <person name="Elias M."/>
        </authorList>
    </citation>
    <scope>NUCLEOTIDE SEQUENCE [LARGE SCALE GENOMIC DNA]</scope>
    <source>
        <strain evidence="16">CCALA 838</strain>
    </source>
</reference>
<evidence type="ECO:0000256" key="6">
    <source>
        <dbReference type="ARBA" id="ARBA00023027"/>
    </source>
</evidence>
<evidence type="ECO:0000256" key="9">
    <source>
        <dbReference type="ARBA" id="ARBA00049187"/>
    </source>
</evidence>
<evidence type="ECO:0000256" key="2">
    <source>
        <dbReference type="ARBA" id="ARBA00012608"/>
    </source>
</evidence>
<keyword evidence="6 11" id="KW-0520">NAD</keyword>
<dbReference type="NCBIfam" id="TIGR01350">
    <property type="entry name" value="lipoamide_DH"/>
    <property type="match status" value="1"/>
</dbReference>
<keyword evidence="4 11" id="KW-0274">FAD</keyword>
<feature type="binding site" evidence="11">
    <location>
        <begin position="140"/>
        <end position="142"/>
    </location>
    <ligand>
        <name>FAD</name>
        <dbReference type="ChEBI" id="CHEBI:57692"/>
    </ligand>
</feature>
<evidence type="ECO:0000313" key="17">
    <source>
        <dbReference type="Proteomes" id="UP000241762"/>
    </source>
</evidence>
<evidence type="ECO:0000256" key="5">
    <source>
        <dbReference type="ARBA" id="ARBA00023002"/>
    </source>
</evidence>
<dbReference type="InterPro" id="IPR001100">
    <property type="entry name" value="Pyr_nuc-diS_OxRdtase"/>
</dbReference>
<evidence type="ECO:0000313" key="16">
    <source>
        <dbReference type="EMBL" id="AVP87652.1"/>
    </source>
</evidence>
<evidence type="ECO:0000259" key="14">
    <source>
        <dbReference type="Pfam" id="PF02852"/>
    </source>
</evidence>
<dbReference type="OrthoDB" id="9781772at2"/>
<keyword evidence="8 13" id="KW-0676">Redox-active center</keyword>
<feature type="domain" description="Pyridine nucleotide-disulphide oxidoreductase dimerisation" evidence="14">
    <location>
        <begin position="342"/>
        <end position="450"/>
    </location>
</feature>
<feature type="binding site" evidence="11">
    <location>
        <position position="200"/>
    </location>
    <ligand>
        <name>NAD(+)</name>
        <dbReference type="ChEBI" id="CHEBI:57540"/>
    </ligand>
</feature>
<evidence type="ECO:0000256" key="10">
    <source>
        <dbReference type="PIRSR" id="PIRSR000350-2"/>
    </source>
</evidence>
<feature type="binding site" evidence="11">
    <location>
        <begin position="177"/>
        <end position="184"/>
    </location>
    <ligand>
        <name>NAD(+)</name>
        <dbReference type="ChEBI" id="CHEBI:57540"/>
    </ligand>
</feature>
<dbReference type="InterPro" id="IPR004099">
    <property type="entry name" value="Pyr_nucl-diS_OxRdtase_dimer"/>
</dbReference>
<keyword evidence="11" id="KW-0547">Nucleotide-binding</keyword>
<dbReference type="RefSeq" id="WP_106874506.1">
    <property type="nucleotide sequence ID" value="NZ_CP027845.1"/>
</dbReference>
<sequence length="461" mass="49559">MENNFDLVIIGAGPAGYTGAIRAAQLGMKVACVEKDSTLGGTCLNVGCIPSKALLHFSEKYEEALKHLAGIGINTSCSLDLATMIAKKDKVVSDLTRGIEMLFNKNKIHRIGGTAKITSPNTVLINNQTEITAHNILIATGSIPSPLPNITLDHKRIVSSTGALSLKEVPQKLIVIGAGYIGLELGSVWRRLGSEVVVLEYSNNFLPFMDKEVATTLYSLLQKQGMQFQMSTKVLSAQTQRDKVLIKAQKDNTESELDADIVLVAAGRVPYTADLGLEELGIEKDNRGFIKVDSFYRTKHPSIYAVGDVIPGPMLAHKAEGESIDAVEIMNGKKPSINYNLIPSVIYTSPEVASVGLTEEQLKAASKEYKVGKFPFIANSKAKAIVSTEGFVKILADSKTDQILGAHIIGQNASNLISELAVAMEFKASSQDIALTMHPHPTLSEAICEAAKAVNKEAINI</sequence>
<evidence type="ECO:0000256" key="1">
    <source>
        <dbReference type="ARBA" id="ARBA00007532"/>
    </source>
</evidence>
<feature type="active site" description="Proton acceptor" evidence="10">
    <location>
        <position position="440"/>
    </location>
</feature>
<evidence type="ECO:0000256" key="13">
    <source>
        <dbReference type="RuleBase" id="RU003692"/>
    </source>
</evidence>
<comment type="cofactor">
    <cofactor evidence="11 13">
        <name>FAD</name>
        <dbReference type="ChEBI" id="CHEBI:57692"/>
    </cofactor>
    <text evidence="11 13">Binds 1 FAD per subunit.</text>
</comment>
<keyword evidence="3 13" id="KW-0285">Flavoprotein</keyword>
<feature type="binding site" evidence="11">
    <location>
        <position position="52"/>
    </location>
    <ligand>
        <name>FAD</name>
        <dbReference type="ChEBI" id="CHEBI:57692"/>
    </ligand>
</feature>
<organism evidence="16 17">
    <name type="scientific">Candidatus Phycorickettsia trachydisci</name>
    <dbReference type="NCBI Taxonomy" id="2115978"/>
    <lineage>
        <taxon>Bacteria</taxon>
        <taxon>Pseudomonadati</taxon>
        <taxon>Pseudomonadota</taxon>
        <taxon>Alphaproteobacteria</taxon>
        <taxon>Rickettsiales</taxon>
        <taxon>Rickettsiaceae</taxon>
        <taxon>Candidatus Phycorickettsia</taxon>
    </lineage>
</organism>
<proteinExistence type="inferred from homology"/>
<name>A0A2P1P8P9_9RICK</name>
<dbReference type="InterPro" id="IPR016156">
    <property type="entry name" value="FAD/NAD-linked_Rdtase_dimer_sf"/>
</dbReference>
<accession>A0A2P1P8P9</accession>
<dbReference type="PRINTS" id="PR00368">
    <property type="entry name" value="FADPNR"/>
</dbReference>
<dbReference type="PROSITE" id="PS00076">
    <property type="entry name" value="PYRIDINE_REDOX_1"/>
    <property type="match status" value="1"/>
</dbReference>
<dbReference type="InterPro" id="IPR023753">
    <property type="entry name" value="FAD/NAD-binding_dom"/>
</dbReference>
<evidence type="ECO:0000256" key="7">
    <source>
        <dbReference type="ARBA" id="ARBA00023157"/>
    </source>
</evidence>
<dbReference type="Gene3D" id="3.50.50.60">
    <property type="entry name" value="FAD/NAD(P)-binding domain"/>
    <property type="match status" value="2"/>
</dbReference>
<evidence type="ECO:0000256" key="8">
    <source>
        <dbReference type="ARBA" id="ARBA00023284"/>
    </source>
</evidence>
<evidence type="ECO:0000256" key="3">
    <source>
        <dbReference type="ARBA" id="ARBA00022630"/>
    </source>
</evidence>
<dbReference type="EC" id="1.8.1.4" evidence="2 13"/>
<keyword evidence="5 13" id="KW-0560">Oxidoreductase</keyword>
<dbReference type="AlphaFoldDB" id="A0A2P1P8P9"/>
<dbReference type="PIRSF" id="PIRSF000350">
    <property type="entry name" value="Mercury_reductase_MerA"/>
    <property type="match status" value="1"/>
</dbReference>
<feature type="domain" description="FAD/NAD(P)-binding" evidence="15">
    <location>
        <begin position="5"/>
        <end position="322"/>
    </location>
</feature>
<dbReference type="Pfam" id="PF07992">
    <property type="entry name" value="Pyr_redox_2"/>
    <property type="match status" value="1"/>
</dbReference>
<dbReference type="InterPro" id="IPR012999">
    <property type="entry name" value="Pyr_OxRdtase_I_AS"/>
</dbReference>
<keyword evidence="7" id="KW-1015">Disulfide bond</keyword>
<feature type="disulfide bond" description="Redox-active" evidence="12">
    <location>
        <begin position="43"/>
        <end position="48"/>
    </location>
</feature>
<dbReference type="GO" id="GO:0050660">
    <property type="term" value="F:flavin adenine dinucleotide binding"/>
    <property type="evidence" value="ECO:0007669"/>
    <property type="project" value="InterPro"/>
</dbReference>
<feature type="binding site" evidence="11">
    <location>
        <position position="308"/>
    </location>
    <ligand>
        <name>FAD</name>
        <dbReference type="ChEBI" id="CHEBI:57692"/>
    </ligand>
</feature>
<dbReference type="InterPro" id="IPR050151">
    <property type="entry name" value="Class-I_Pyr_Nuc-Dis_Oxidored"/>
</dbReference>
<dbReference type="SUPFAM" id="SSF51905">
    <property type="entry name" value="FAD/NAD(P)-binding domain"/>
    <property type="match status" value="1"/>
</dbReference>
<dbReference type="EMBL" id="CP027845">
    <property type="protein sequence ID" value="AVP87652.1"/>
    <property type="molecule type" value="Genomic_DNA"/>
</dbReference>
<dbReference type="Gene3D" id="3.30.390.30">
    <property type="match status" value="1"/>
</dbReference>